<proteinExistence type="predicted"/>
<dbReference type="EMBL" id="JAIQCV010000007">
    <property type="protein sequence ID" value="KAH1082566.1"/>
    <property type="molecule type" value="Genomic_DNA"/>
</dbReference>
<dbReference type="InterPro" id="IPR002156">
    <property type="entry name" value="RNaseH_domain"/>
</dbReference>
<evidence type="ECO:0000313" key="3">
    <source>
        <dbReference type="Proteomes" id="UP000828251"/>
    </source>
</evidence>
<reference evidence="2 3" key="1">
    <citation type="journal article" date="2021" name="Plant Biotechnol. J.">
        <title>Multi-omics assisted identification of the key and species-specific regulatory components of drought-tolerant mechanisms in Gossypium stocksii.</title>
        <authorList>
            <person name="Yu D."/>
            <person name="Ke L."/>
            <person name="Zhang D."/>
            <person name="Wu Y."/>
            <person name="Sun Y."/>
            <person name="Mei J."/>
            <person name="Sun J."/>
            <person name="Sun Y."/>
        </authorList>
    </citation>
    <scope>NUCLEOTIDE SEQUENCE [LARGE SCALE GENOMIC DNA]</scope>
    <source>
        <strain evidence="3">cv. E1</strain>
        <tissue evidence="2">Leaf</tissue>
    </source>
</reference>
<accession>A0A9D4A115</accession>
<dbReference type="AlphaFoldDB" id="A0A9D4A115"/>
<organism evidence="2 3">
    <name type="scientific">Gossypium stocksii</name>
    <dbReference type="NCBI Taxonomy" id="47602"/>
    <lineage>
        <taxon>Eukaryota</taxon>
        <taxon>Viridiplantae</taxon>
        <taxon>Streptophyta</taxon>
        <taxon>Embryophyta</taxon>
        <taxon>Tracheophyta</taxon>
        <taxon>Spermatophyta</taxon>
        <taxon>Magnoliopsida</taxon>
        <taxon>eudicotyledons</taxon>
        <taxon>Gunneridae</taxon>
        <taxon>Pentapetalae</taxon>
        <taxon>rosids</taxon>
        <taxon>malvids</taxon>
        <taxon>Malvales</taxon>
        <taxon>Malvaceae</taxon>
        <taxon>Malvoideae</taxon>
        <taxon>Gossypium</taxon>
    </lineage>
</organism>
<gene>
    <name evidence="2" type="ORF">J1N35_022327</name>
</gene>
<protein>
    <recommendedName>
        <fullName evidence="1">RNase H type-1 domain-containing protein</fullName>
    </recommendedName>
</protein>
<evidence type="ECO:0000313" key="2">
    <source>
        <dbReference type="EMBL" id="KAH1082566.1"/>
    </source>
</evidence>
<name>A0A9D4A115_9ROSI</name>
<dbReference type="GO" id="GO:0003676">
    <property type="term" value="F:nucleic acid binding"/>
    <property type="evidence" value="ECO:0007669"/>
    <property type="project" value="InterPro"/>
</dbReference>
<keyword evidence="3" id="KW-1185">Reference proteome</keyword>
<feature type="domain" description="RNase H type-1" evidence="1">
    <location>
        <begin position="42"/>
        <end position="144"/>
    </location>
</feature>
<dbReference type="Pfam" id="PF13456">
    <property type="entry name" value="RVT_3"/>
    <property type="match status" value="1"/>
</dbReference>
<sequence>MGKSLQAQQDFWIDNFSCRQILPRVLEIANGEKTQEGVAKMNVDASMKENRMGLDIILKDSDNFVLCGRVIFIDKVANLEWAKLDALFIGIQLTQSLNLDKVIFKMNCTYIVTCLCKHKDDITIFGYCIKEVYEMFNSFSKAEVK</sequence>
<comment type="caution">
    <text evidence="2">The sequence shown here is derived from an EMBL/GenBank/DDBJ whole genome shotgun (WGS) entry which is preliminary data.</text>
</comment>
<dbReference type="Proteomes" id="UP000828251">
    <property type="component" value="Unassembled WGS sequence"/>
</dbReference>
<evidence type="ECO:0000259" key="1">
    <source>
        <dbReference type="Pfam" id="PF13456"/>
    </source>
</evidence>
<dbReference type="GO" id="GO:0004523">
    <property type="term" value="F:RNA-DNA hybrid ribonuclease activity"/>
    <property type="evidence" value="ECO:0007669"/>
    <property type="project" value="InterPro"/>
</dbReference>
<dbReference type="OrthoDB" id="987164at2759"/>